<dbReference type="InterPro" id="IPR045163">
    <property type="entry name" value="Focadhesin/RST1"/>
</dbReference>
<dbReference type="SUPFAM" id="SSF48371">
    <property type="entry name" value="ARM repeat"/>
    <property type="match status" value="2"/>
</dbReference>
<dbReference type="EMBL" id="OU963871">
    <property type="protein sequence ID" value="CAH0382753.1"/>
    <property type="molecule type" value="Genomic_DNA"/>
</dbReference>
<dbReference type="GO" id="GO:0060147">
    <property type="term" value="P:regulation of post-transcriptional gene silencing"/>
    <property type="evidence" value="ECO:0007669"/>
    <property type="project" value="InterPro"/>
</dbReference>
<evidence type="ECO:0000313" key="3">
    <source>
        <dbReference type="Proteomes" id="UP001152759"/>
    </source>
</evidence>
<accession>A0A9P0EX88</accession>
<reference evidence="2" key="1">
    <citation type="submission" date="2021-12" db="EMBL/GenBank/DDBJ databases">
        <authorList>
            <person name="King R."/>
        </authorList>
    </citation>
    <scope>NUCLEOTIDE SEQUENCE</scope>
</reference>
<dbReference type="Proteomes" id="UP001152759">
    <property type="component" value="Chromosome 10"/>
</dbReference>
<keyword evidence="3" id="KW-1185">Reference proteome</keyword>
<dbReference type="InterPro" id="IPR022542">
    <property type="entry name" value="FOCAD/RST1_DUF3730"/>
</dbReference>
<organism evidence="2 3">
    <name type="scientific">Bemisia tabaci</name>
    <name type="common">Sweetpotato whitefly</name>
    <name type="synonym">Aleurodes tabaci</name>
    <dbReference type="NCBI Taxonomy" id="7038"/>
    <lineage>
        <taxon>Eukaryota</taxon>
        <taxon>Metazoa</taxon>
        <taxon>Ecdysozoa</taxon>
        <taxon>Arthropoda</taxon>
        <taxon>Hexapoda</taxon>
        <taxon>Insecta</taxon>
        <taxon>Pterygota</taxon>
        <taxon>Neoptera</taxon>
        <taxon>Paraneoptera</taxon>
        <taxon>Hemiptera</taxon>
        <taxon>Sternorrhyncha</taxon>
        <taxon>Aleyrodoidea</taxon>
        <taxon>Aleyrodidae</taxon>
        <taxon>Aleyrodinae</taxon>
        <taxon>Bemisia</taxon>
    </lineage>
</organism>
<dbReference type="KEGG" id="btab:109038064"/>
<dbReference type="InterPro" id="IPR016024">
    <property type="entry name" value="ARM-type_fold"/>
</dbReference>
<dbReference type="PANTHER" id="PTHR16212">
    <property type="entry name" value="FOCADHESIN FAMILY MEMBER"/>
    <property type="match status" value="1"/>
</dbReference>
<protein>
    <recommendedName>
        <fullName evidence="1">DUF3730 domain-containing protein</fullName>
    </recommendedName>
</protein>
<evidence type="ECO:0000259" key="1">
    <source>
        <dbReference type="Pfam" id="PF12530"/>
    </source>
</evidence>
<name>A0A9P0EX88_BEMTA</name>
<gene>
    <name evidence="2" type="ORF">BEMITA_LOCUS2255</name>
</gene>
<dbReference type="AlphaFoldDB" id="A0A9P0EX88"/>
<dbReference type="Pfam" id="PF12530">
    <property type="entry name" value="DUF3730"/>
    <property type="match status" value="1"/>
</dbReference>
<feature type="domain" description="DUF3730" evidence="1">
    <location>
        <begin position="440"/>
        <end position="656"/>
    </location>
</feature>
<proteinExistence type="predicted"/>
<dbReference type="PANTHER" id="PTHR16212:SF4">
    <property type="entry name" value="FOCADHESIN"/>
    <property type="match status" value="1"/>
</dbReference>
<evidence type="ECO:0000313" key="2">
    <source>
        <dbReference type="EMBL" id="CAH0382753.1"/>
    </source>
</evidence>
<sequence length="1157" mass="131087">MDKIFDSPIPDPPRIANEVNKLQEAILQKKSDLLVLKEIDQLKTLCGHKNPVVNLTASNAVSQLVEWKRIDLITAYSWLSSSILGAKNLGGLIQLSIDLFRLDLAKCKENSNPIFLRHSLEHPLVHIFDHPEQVSRFTVLVAVRYICENLHPHGKSFQLVKPVFEHIFSCDGLAVSLRNAAWDVLVDSGEIQQLTEFLSQFVHLAQSDAAYEYLHIVDKLLEKSSDPEVETLLISLTPIIASVIHHLIKTGTLFEEALHKLEIIVLKSPQVASLVLSILAEALSLSSTRHLSSVSITCLNIMKTVRCSTISEHMLVASLARWLIQPTQVCPELPELASAIIGIAFSRKDFYNQSSDFCKNYTFQLISSSHRIVQKSVLIHGLGENLPSKENHLKLWLNSKNTKFSEFSLFLGALLISYEDRAMKEKVIRNLSELRLDQYLALLVFQLVREKDPKVQSTLLTSMHLCINKDNQENKMIFLQILKGLSASSDPLLREESIYLHFLFWKIERRCFPFLHTLLVSDDVSSYEIELTKAKVINEICKISPEIYGKSVARPIADILNKSKWTKPCMLALNSVALLCKAGEIDIRSTWKAIKPKFINDKRPDIIAGLCEILSLVPNVYSYTDRQEFFTEVVTNLWNFVTLSSDEIIVSAALKAFTSFRLEHLSVETLPDVYKKNAGKAIETSFAISVAEFVHVPGKCWLNVLESLPANCADAVVELFTKWLSDEIATFHSGIYSKVLDEPSMYTFLQERSLCRTFVDYIRKHSSSPTAETTRLPVSLCLRILSSDLPKPLPPLKWAFLSNYMNEGSVELKMYSTKLVIKQSMHKSSSANNVLEAKLSNLEFSEETETEILNIFQSLKGVMKSVHPTTCQGFLSMSLQYTKAKIRSNETGFFCSIVDSIRSLLAENHPENDKFLFPILHDLWTDVCDIPACSESLMRCISVLSDQNINMIFPPPESGSSNLHPNFIKLMCGLAAIKLSSESIDRLIKLLKLVCANRLGVDHRSYLQSELLPIFALPIPHITVLFFVKGLMGLLESCQDEDLEYLCAILFRVLIVYSGLSSCPTEEYSSLPFHSFPFALTHFIRGETDSFLTFFKKMLEERAHEMNISFSLLFRQCCIALRNVQIEYFSYDTDYFTEALEKGLEVEEQFLKIKQKE</sequence>